<dbReference type="PANTHER" id="PTHR31900">
    <property type="entry name" value="F-BOX/RNI SUPERFAMILY PROTEIN-RELATED"/>
    <property type="match status" value="1"/>
</dbReference>
<dbReference type="InterPro" id="IPR032675">
    <property type="entry name" value="LRR_dom_sf"/>
</dbReference>
<proteinExistence type="predicted"/>
<dbReference type="Proteomes" id="UP000275267">
    <property type="component" value="Unassembled WGS sequence"/>
</dbReference>
<dbReference type="SUPFAM" id="SSF81383">
    <property type="entry name" value="F-box domain"/>
    <property type="match status" value="1"/>
</dbReference>
<sequence>MDPPRRRRRAAPAADRLTSLPEPLIDGILTRLDFRDAVRTSALSRAWRRRWESLPTLSLSRLDGLSTLPTTVDSVLIRYAGRIRDVSIRINNAYSVCRIDDWLIALSRRGVRSMDLRVDCGLSINSSIYSFSNLVTLKLHGCYVPSTPVGFAGFPVLQELKIADVQFSVNLELEAIIGRSPLLAVLELSDVYIPSDEPCMIAAPNLRSLTIVSVADYYAWEFGELPRLDNATIDFDTYVNGNDFGVFVAGVAHARKLTLSTFYQPYFGDILLETLPYTFANLRSLFLSTHFEMYGILSTFCLLRNAPNLEELEIAIINNQEQETEANAEFQNTQWTDGMCASLQVVKINDISCFSNEMCFIELVLSKATALRKMSISLGGQCSMSEENALSKLYTYRRASPSAQVFYKGKNTVRQGHLGATGNSRGSGQHPHREWSHQAKTGKAPNAPSRCIAWCRLPKGPSSHNFPPKQTTRIYLLGKIPEQGRFAPRSQKGQRSTSPHHMSACRTPSGIKPYVAKYMYRMDLQHIMEAFQCPIKSFPCTYLGLPLSVRKIRRVDVQPLIDKVGGKPAAWKGRLLNKAGRLRLLNTVLSTVPTYFLTVFRLQNWALKKLDKLRRSFLWKGSIEANGGHCLVRWSKTMRPKSFGGLGIMNLDLFSRALRLRWLWFQWTEPDRPWVGTEPPVSTIDKQLFRVSTTVILGNGEKASFWQSSWLNGHAPIDLYPALFWLAWRKNKTVKEEIHSQNWTRGLWKMETVEEMADFVDLWDKVQEVQLTSEVDKIIWKWTADGM</sequence>
<comment type="caution">
    <text evidence="3">The sequence shown here is derived from an EMBL/GenBank/DDBJ whole genome shotgun (WGS) entry which is preliminary data.</text>
</comment>
<dbReference type="PANTHER" id="PTHR31900:SF27">
    <property type="entry name" value="FBD DOMAIN-CONTAINING PROTEIN"/>
    <property type="match status" value="1"/>
</dbReference>
<dbReference type="InterPro" id="IPR050232">
    <property type="entry name" value="FBL13/AtMIF1-like"/>
</dbReference>
<feature type="region of interest" description="Disordered" evidence="1">
    <location>
        <begin position="485"/>
        <end position="506"/>
    </location>
</feature>
<dbReference type="InterPro" id="IPR055411">
    <property type="entry name" value="LRR_FXL15/At3g58940/PEG3-like"/>
</dbReference>
<dbReference type="SUPFAM" id="SSF52047">
    <property type="entry name" value="RNI-like"/>
    <property type="match status" value="1"/>
</dbReference>
<evidence type="ECO:0000256" key="1">
    <source>
        <dbReference type="SAM" id="MobiDB-lite"/>
    </source>
</evidence>
<name>A0A3L6QML4_PANMI</name>
<evidence type="ECO:0000313" key="3">
    <source>
        <dbReference type="EMBL" id="RLM85107.1"/>
    </source>
</evidence>
<organism evidence="3 4">
    <name type="scientific">Panicum miliaceum</name>
    <name type="common">Proso millet</name>
    <name type="synonym">Broomcorn millet</name>
    <dbReference type="NCBI Taxonomy" id="4540"/>
    <lineage>
        <taxon>Eukaryota</taxon>
        <taxon>Viridiplantae</taxon>
        <taxon>Streptophyta</taxon>
        <taxon>Embryophyta</taxon>
        <taxon>Tracheophyta</taxon>
        <taxon>Spermatophyta</taxon>
        <taxon>Magnoliopsida</taxon>
        <taxon>Liliopsida</taxon>
        <taxon>Poales</taxon>
        <taxon>Poaceae</taxon>
        <taxon>PACMAD clade</taxon>
        <taxon>Panicoideae</taxon>
        <taxon>Panicodae</taxon>
        <taxon>Paniceae</taxon>
        <taxon>Panicinae</taxon>
        <taxon>Panicum</taxon>
        <taxon>Panicum sect. Panicum</taxon>
    </lineage>
</organism>
<dbReference type="PROSITE" id="PS50181">
    <property type="entry name" value="FBOX"/>
    <property type="match status" value="1"/>
</dbReference>
<dbReference type="InterPro" id="IPR001810">
    <property type="entry name" value="F-box_dom"/>
</dbReference>
<evidence type="ECO:0000259" key="2">
    <source>
        <dbReference type="PROSITE" id="PS50181"/>
    </source>
</evidence>
<dbReference type="OrthoDB" id="629734at2759"/>
<dbReference type="EMBL" id="PQIB02000011">
    <property type="protein sequence ID" value="RLM85107.1"/>
    <property type="molecule type" value="Genomic_DNA"/>
</dbReference>
<feature type="compositionally biased region" description="Polar residues" evidence="1">
    <location>
        <begin position="491"/>
        <end position="500"/>
    </location>
</feature>
<dbReference type="InterPro" id="IPR036047">
    <property type="entry name" value="F-box-like_dom_sf"/>
</dbReference>
<dbReference type="Pfam" id="PF00646">
    <property type="entry name" value="F-box"/>
    <property type="match status" value="1"/>
</dbReference>
<dbReference type="Pfam" id="PF24758">
    <property type="entry name" value="LRR_At5g56370"/>
    <property type="match status" value="1"/>
</dbReference>
<feature type="region of interest" description="Disordered" evidence="1">
    <location>
        <begin position="417"/>
        <end position="447"/>
    </location>
</feature>
<protein>
    <recommendedName>
        <fullName evidence="2">F-box domain-containing protein</fullName>
    </recommendedName>
</protein>
<dbReference type="STRING" id="4540.A0A3L6QML4"/>
<reference evidence="4" key="1">
    <citation type="journal article" date="2019" name="Nat. Commun.">
        <title>The genome of broomcorn millet.</title>
        <authorList>
            <person name="Zou C."/>
            <person name="Miki D."/>
            <person name="Li D."/>
            <person name="Tang Q."/>
            <person name="Xiao L."/>
            <person name="Rajput S."/>
            <person name="Deng P."/>
            <person name="Jia W."/>
            <person name="Huang R."/>
            <person name="Zhang M."/>
            <person name="Sun Y."/>
            <person name="Hu J."/>
            <person name="Fu X."/>
            <person name="Schnable P.S."/>
            <person name="Li F."/>
            <person name="Zhang H."/>
            <person name="Feng B."/>
            <person name="Zhu X."/>
            <person name="Liu R."/>
            <person name="Schnable J.C."/>
            <person name="Zhu J.-K."/>
            <person name="Zhang H."/>
        </authorList>
    </citation>
    <scope>NUCLEOTIDE SEQUENCE [LARGE SCALE GENOMIC DNA]</scope>
</reference>
<dbReference type="Gene3D" id="3.80.10.10">
    <property type="entry name" value="Ribonuclease Inhibitor"/>
    <property type="match status" value="1"/>
</dbReference>
<accession>A0A3L6QML4</accession>
<dbReference type="AlphaFoldDB" id="A0A3L6QML4"/>
<feature type="domain" description="F-box" evidence="2">
    <location>
        <begin position="14"/>
        <end position="62"/>
    </location>
</feature>
<gene>
    <name evidence="3" type="ORF">C2845_PM04G17100</name>
</gene>
<evidence type="ECO:0000313" key="4">
    <source>
        <dbReference type="Proteomes" id="UP000275267"/>
    </source>
</evidence>
<keyword evidence="4" id="KW-1185">Reference proteome</keyword>